<dbReference type="Proteomes" id="UP001595075">
    <property type="component" value="Unassembled WGS sequence"/>
</dbReference>
<dbReference type="EMBL" id="JAZHXI010000003">
    <property type="protein sequence ID" value="KAL2073048.1"/>
    <property type="molecule type" value="Genomic_DNA"/>
</dbReference>
<evidence type="ECO:0000313" key="1">
    <source>
        <dbReference type="EMBL" id="KAL2073048.1"/>
    </source>
</evidence>
<name>A0ABR4CTE5_9HELO</name>
<protein>
    <submittedName>
        <fullName evidence="1">Uncharacterized protein</fullName>
    </submittedName>
</protein>
<gene>
    <name evidence="1" type="ORF">VTL71DRAFT_10372</name>
</gene>
<organism evidence="1 2">
    <name type="scientific">Oculimacula yallundae</name>
    <dbReference type="NCBI Taxonomy" id="86028"/>
    <lineage>
        <taxon>Eukaryota</taxon>
        <taxon>Fungi</taxon>
        <taxon>Dikarya</taxon>
        <taxon>Ascomycota</taxon>
        <taxon>Pezizomycotina</taxon>
        <taxon>Leotiomycetes</taxon>
        <taxon>Helotiales</taxon>
        <taxon>Ploettnerulaceae</taxon>
        <taxon>Oculimacula</taxon>
    </lineage>
</organism>
<evidence type="ECO:0000313" key="2">
    <source>
        <dbReference type="Proteomes" id="UP001595075"/>
    </source>
</evidence>
<reference evidence="1 2" key="1">
    <citation type="journal article" date="2024" name="Commun. Biol.">
        <title>Comparative genomic analysis of thermophilic fungi reveals convergent evolutionary adaptations and gene losses.</title>
        <authorList>
            <person name="Steindorff A.S."/>
            <person name="Aguilar-Pontes M.V."/>
            <person name="Robinson A.J."/>
            <person name="Andreopoulos B."/>
            <person name="LaButti K."/>
            <person name="Kuo A."/>
            <person name="Mondo S."/>
            <person name="Riley R."/>
            <person name="Otillar R."/>
            <person name="Haridas S."/>
            <person name="Lipzen A."/>
            <person name="Grimwood J."/>
            <person name="Schmutz J."/>
            <person name="Clum A."/>
            <person name="Reid I.D."/>
            <person name="Moisan M.C."/>
            <person name="Butler G."/>
            <person name="Nguyen T.T.M."/>
            <person name="Dewar K."/>
            <person name="Conant G."/>
            <person name="Drula E."/>
            <person name="Henrissat B."/>
            <person name="Hansel C."/>
            <person name="Singer S."/>
            <person name="Hutchinson M.I."/>
            <person name="de Vries R.P."/>
            <person name="Natvig D.O."/>
            <person name="Powell A.J."/>
            <person name="Tsang A."/>
            <person name="Grigoriev I.V."/>
        </authorList>
    </citation>
    <scope>NUCLEOTIDE SEQUENCE [LARGE SCALE GENOMIC DNA]</scope>
    <source>
        <strain evidence="1 2">CBS 494.80</strain>
    </source>
</reference>
<comment type="caution">
    <text evidence="1">The sequence shown here is derived from an EMBL/GenBank/DDBJ whole genome shotgun (WGS) entry which is preliminary data.</text>
</comment>
<accession>A0ABR4CTE5</accession>
<keyword evidence="2" id="KW-1185">Reference proteome</keyword>
<proteinExistence type="predicted"/>
<sequence length="85" mass="9084">MATLVILGSATPLSAPLNVRTLPPNGMCSGVCREDAQVCYYGDGSYPCENKLECIESYTLVVRPQYQNGPNIVPVNIFGDAFALG</sequence>